<dbReference type="PANTHER" id="PTHR21724">
    <property type="entry name" value="SHKT DOMAIN-CONTAINING PROTEIN"/>
    <property type="match status" value="1"/>
</dbReference>
<feature type="domain" description="ShKT" evidence="4">
    <location>
        <begin position="21"/>
        <end position="51"/>
    </location>
</feature>
<evidence type="ECO:0000259" key="4">
    <source>
        <dbReference type="PROSITE" id="PS51670"/>
    </source>
</evidence>
<proteinExistence type="predicted"/>
<protein>
    <submittedName>
        <fullName evidence="7">ShKT domain-containing protein</fullName>
    </submittedName>
</protein>
<evidence type="ECO:0000256" key="1">
    <source>
        <dbReference type="PROSITE-ProRule" id="PRU01005"/>
    </source>
</evidence>
<evidence type="ECO:0000256" key="2">
    <source>
        <dbReference type="SAM" id="MobiDB-lite"/>
    </source>
</evidence>
<dbReference type="OrthoDB" id="5864476at2759"/>
<feature type="compositionally biased region" description="Polar residues" evidence="2">
    <location>
        <begin position="393"/>
        <end position="410"/>
    </location>
</feature>
<evidence type="ECO:0000313" key="5">
    <source>
        <dbReference type="EMBL" id="VDN03593.1"/>
    </source>
</evidence>
<feature type="compositionally biased region" description="Low complexity" evidence="2">
    <location>
        <begin position="422"/>
        <end position="431"/>
    </location>
</feature>
<keyword evidence="6" id="KW-1185">Reference proteome</keyword>
<dbReference type="InterPro" id="IPR003582">
    <property type="entry name" value="ShKT_dom"/>
</dbReference>
<dbReference type="SMART" id="SM00254">
    <property type="entry name" value="ShKT"/>
    <property type="match status" value="5"/>
</dbReference>
<gene>
    <name evidence="5" type="ORF">TCLT_LOCUS6260</name>
</gene>
<sequence length="482" mass="52820">MLWPIFLWLLIETCKATDTGCFDKAKSCTKNTCSKFPEFARTNCAKTCGLCGSEYSQSSPCIDKNHDCTAEICRNYPLTAKDLCAKTCGFCKSDSSSIMTSSTYTASSSHHASSNLNSLGKTTGSSTSSKSSSYHSTRLSKEKELECVDLDFDCTKETCNMYPYTSKIKCAKTCGFCSSGATTLLTSLTPSSPSRHSSSGGYSNFGGDAAKGNMGSSRSTHHSTAFEGHSSSGNIGILSKGKEIECVDLNFDCNQQTCKDFPYTAKARCAKTCGFCNKGSVQSTDNRRELNVLDSLTHNKKNDKIELIPDDNLQKKGKSLANDEQCKDSDPHCSQQTCLDRPYTARMKCAKTCGFCEKVDPKGSLIDLRQPSVDIPDEDGTITLDDTRDTTERGSATSHSVHTKNRVTATTKDESRYRSSERLLSSSGNELQSTTKQPSGTKTRFPGRKGPCRDENQYCTSADCYKYPYFSQRYCEKMCGYC</sequence>
<feature type="domain" description="ShKT" evidence="4">
    <location>
        <begin position="326"/>
        <end position="356"/>
    </location>
</feature>
<feature type="region of interest" description="Disordered" evidence="2">
    <location>
        <begin position="367"/>
        <end position="451"/>
    </location>
</feature>
<feature type="region of interest" description="Disordered" evidence="2">
    <location>
        <begin position="188"/>
        <end position="230"/>
    </location>
</feature>
<feature type="domain" description="ShKT" evidence="4">
    <location>
        <begin position="246"/>
        <end position="276"/>
    </location>
</feature>
<evidence type="ECO:0000313" key="7">
    <source>
        <dbReference type="WBParaSite" id="TCLT_0000627101-mRNA-1"/>
    </source>
</evidence>
<accession>A0A0N5D0E9</accession>
<dbReference type="PANTHER" id="PTHR21724:SF109">
    <property type="entry name" value="SHKT DOMAIN-CONTAINING PROTEIN"/>
    <property type="match status" value="1"/>
</dbReference>
<dbReference type="Pfam" id="PF01549">
    <property type="entry name" value="ShK"/>
    <property type="match status" value="5"/>
</dbReference>
<dbReference type="WBParaSite" id="TCLT_0000627101-mRNA-1">
    <property type="protein sequence ID" value="TCLT_0000627101-mRNA-1"/>
    <property type="gene ID" value="TCLT_0000627101"/>
</dbReference>
<feature type="compositionally biased region" description="Basic and acidic residues" evidence="2">
    <location>
        <begin position="411"/>
        <end position="421"/>
    </location>
</feature>
<dbReference type="Proteomes" id="UP000276776">
    <property type="component" value="Unassembled WGS sequence"/>
</dbReference>
<name>A0A0N5D0E9_THECL</name>
<dbReference type="OMA" id="CTAEICR"/>
<dbReference type="EMBL" id="UYYF01004402">
    <property type="protein sequence ID" value="VDN03593.1"/>
    <property type="molecule type" value="Genomic_DNA"/>
</dbReference>
<feature type="compositionally biased region" description="Low complexity" evidence="2">
    <location>
        <begin position="188"/>
        <end position="202"/>
    </location>
</feature>
<dbReference type="PROSITE" id="PS51670">
    <property type="entry name" value="SHKT"/>
    <property type="match status" value="5"/>
</dbReference>
<dbReference type="AlphaFoldDB" id="A0A0N5D0E9"/>
<feature type="region of interest" description="Disordered" evidence="2">
    <location>
        <begin position="108"/>
        <end position="135"/>
    </location>
</feature>
<evidence type="ECO:0000256" key="3">
    <source>
        <dbReference type="SAM" id="SignalP"/>
    </source>
</evidence>
<reference evidence="7" key="1">
    <citation type="submission" date="2017-02" db="UniProtKB">
        <authorList>
            <consortium name="WormBaseParasite"/>
        </authorList>
    </citation>
    <scope>IDENTIFICATION</scope>
</reference>
<comment type="caution">
    <text evidence="1">Lacks conserved residue(s) required for the propagation of feature annotation.</text>
</comment>
<feature type="domain" description="ShKT" evidence="4">
    <location>
        <begin position="61"/>
        <end position="91"/>
    </location>
</feature>
<feature type="signal peptide" evidence="3">
    <location>
        <begin position="1"/>
        <end position="16"/>
    </location>
</feature>
<feature type="chain" id="PRO_5043126478" evidence="3">
    <location>
        <begin position="17"/>
        <end position="482"/>
    </location>
</feature>
<feature type="compositionally biased region" description="Polar residues" evidence="2">
    <location>
        <begin position="432"/>
        <end position="442"/>
    </location>
</feature>
<evidence type="ECO:0000313" key="6">
    <source>
        <dbReference type="Proteomes" id="UP000276776"/>
    </source>
</evidence>
<keyword evidence="3" id="KW-0732">Signal</keyword>
<reference evidence="5 6" key="2">
    <citation type="submission" date="2018-11" db="EMBL/GenBank/DDBJ databases">
        <authorList>
            <consortium name="Pathogen Informatics"/>
        </authorList>
    </citation>
    <scope>NUCLEOTIDE SEQUENCE [LARGE SCALE GENOMIC DNA]</scope>
</reference>
<feature type="domain" description="ShKT" evidence="4">
    <location>
        <begin position="147"/>
        <end position="177"/>
    </location>
</feature>
<organism evidence="7">
    <name type="scientific">Thelazia callipaeda</name>
    <name type="common">Oriental eyeworm</name>
    <name type="synonym">Parasitic nematode</name>
    <dbReference type="NCBI Taxonomy" id="103827"/>
    <lineage>
        <taxon>Eukaryota</taxon>
        <taxon>Metazoa</taxon>
        <taxon>Ecdysozoa</taxon>
        <taxon>Nematoda</taxon>
        <taxon>Chromadorea</taxon>
        <taxon>Rhabditida</taxon>
        <taxon>Spirurina</taxon>
        <taxon>Spiruromorpha</taxon>
        <taxon>Thelazioidea</taxon>
        <taxon>Thelaziidae</taxon>
        <taxon>Thelazia</taxon>
    </lineage>
</organism>